<sequence>MGFVARTNEPKRRRLRRALIRTSGAVKNSHSPAVTKPIRSTPNGSNLERELRGNVLVSRDYATSIGGAPDNCMWVSNTLVAVNNSPAEQ</sequence>
<dbReference type="EMBL" id="OW152833">
    <property type="protein sequence ID" value="CAH2054695.1"/>
    <property type="molecule type" value="Genomic_DNA"/>
</dbReference>
<gene>
    <name evidence="2" type="ORF">IPOD504_LOCUS8741</name>
</gene>
<reference evidence="2" key="1">
    <citation type="submission" date="2022-03" db="EMBL/GenBank/DDBJ databases">
        <authorList>
            <person name="Martin H S."/>
        </authorList>
    </citation>
    <scope>NUCLEOTIDE SEQUENCE</scope>
</reference>
<feature type="compositionally biased region" description="Polar residues" evidence="1">
    <location>
        <begin position="25"/>
        <end position="46"/>
    </location>
</feature>
<dbReference type="Proteomes" id="UP000837857">
    <property type="component" value="Chromosome 21"/>
</dbReference>
<feature type="region of interest" description="Disordered" evidence="1">
    <location>
        <begin position="22"/>
        <end position="46"/>
    </location>
</feature>
<feature type="non-terminal residue" evidence="2">
    <location>
        <position position="89"/>
    </location>
</feature>
<evidence type="ECO:0000313" key="2">
    <source>
        <dbReference type="EMBL" id="CAH2054695.1"/>
    </source>
</evidence>
<name>A0ABN8ICK9_9NEOP</name>
<keyword evidence="3" id="KW-1185">Reference proteome</keyword>
<evidence type="ECO:0000256" key="1">
    <source>
        <dbReference type="SAM" id="MobiDB-lite"/>
    </source>
</evidence>
<proteinExistence type="predicted"/>
<organism evidence="2 3">
    <name type="scientific">Iphiclides podalirius</name>
    <name type="common">scarce swallowtail</name>
    <dbReference type="NCBI Taxonomy" id="110791"/>
    <lineage>
        <taxon>Eukaryota</taxon>
        <taxon>Metazoa</taxon>
        <taxon>Ecdysozoa</taxon>
        <taxon>Arthropoda</taxon>
        <taxon>Hexapoda</taxon>
        <taxon>Insecta</taxon>
        <taxon>Pterygota</taxon>
        <taxon>Neoptera</taxon>
        <taxon>Endopterygota</taxon>
        <taxon>Lepidoptera</taxon>
        <taxon>Glossata</taxon>
        <taxon>Ditrysia</taxon>
        <taxon>Papilionoidea</taxon>
        <taxon>Papilionidae</taxon>
        <taxon>Papilioninae</taxon>
        <taxon>Iphiclides</taxon>
    </lineage>
</organism>
<evidence type="ECO:0000313" key="3">
    <source>
        <dbReference type="Proteomes" id="UP000837857"/>
    </source>
</evidence>
<accession>A0ABN8ICK9</accession>
<protein>
    <submittedName>
        <fullName evidence="2">Uncharacterized protein</fullName>
    </submittedName>
</protein>